<evidence type="ECO:0000313" key="2">
    <source>
        <dbReference type="Proteomes" id="UP000023152"/>
    </source>
</evidence>
<comment type="caution">
    <text evidence="1">The sequence shown here is derived from an EMBL/GenBank/DDBJ whole genome shotgun (WGS) entry which is preliminary data.</text>
</comment>
<reference evidence="1 2" key="1">
    <citation type="journal article" date="2013" name="Curr. Biol.">
        <title>The Genome of the Foraminiferan Reticulomyxa filosa.</title>
        <authorList>
            <person name="Glockner G."/>
            <person name="Hulsmann N."/>
            <person name="Schleicher M."/>
            <person name="Noegel A.A."/>
            <person name="Eichinger L."/>
            <person name="Gallinger C."/>
            <person name="Pawlowski J."/>
            <person name="Sierra R."/>
            <person name="Euteneuer U."/>
            <person name="Pillet L."/>
            <person name="Moustafa A."/>
            <person name="Platzer M."/>
            <person name="Groth M."/>
            <person name="Szafranski K."/>
            <person name="Schliwa M."/>
        </authorList>
    </citation>
    <scope>NUCLEOTIDE SEQUENCE [LARGE SCALE GENOMIC DNA]</scope>
</reference>
<evidence type="ECO:0000313" key="1">
    <source>
        <dbReference type="EMBL" id="ETO09113.1"/>
    </source>
</evidence>
<gene>
    <name evidence="1" type="ORF">RFI_28273</name>
</gene>
<organism evidence="1 2">
    <name type="scientific">Reticulomyxa filosa</name>
    <dbReference type="NCBI Taxonomy" id="46433"/>
    <lineage>
        <taxon>Eukaryota</taxon>
        <taxon>Sar</taxon>
        <taxon>Rhizaria</taxon>
        <taxon>Retaria</taxon>
        <taxon>Foraminifera</taxon>
        <taxon>Monothalamids</taxon>
        <taxon>Reticulomyxidae</taxon>
        <taxon>Reticulomyxa</taxon>
    </lineage>
</organism>
<protein>
    <submittedName>
        <fullName evidence="1">Actin II</fullName>
    </submittedName>
</protein>
<dbReference type="Gene3D" id="3.90.640.10">
    <property type="entry name" value="Actin, Chain A, domain 4"/>
    <property type="match status" value="1"/>
</dbReference>
<accession>X6M552</accession>
<dbReference type="EMBL" id="ASPP01024351">
    <property type="protein sequence ID" value="ETO09113.1"/>
    <property type="molecule type" value="Genomic_DNA"/>
</dbReference>
<proteinExistence type="predicted"/>
<dbReference type="Proteomes" id="UP000023152">
    <property type="component" value="Unassembled WGS sequence"/>
</dbReference>
<sequence length="297" mass="34822">MHTRHQLFKYILFVGAKLEFLFPYLRFIVLTKLFFFLLFFEMLKSKKINELSLTFCEKKFPKVLDGGRSSSFFIFVFVMQSFRQQRIKSQWPLLPENKRRRALETNHGSKHEIEDISEVVSTTEEERNNKRKIINQRLSKSSKKTGLIAWRAWEPSRRAQEGTFTTTADKEIARDIKEKLSYVALDYDDELKKLIHPANWNKTTNYMMAESLPLMLNYSDDQKKIQGQTRQHSRLCHLLIEQLIVGASKMDDPSVIANVTLMDALEKTVSQPKDQHGTHFVCQSVVFITLKDWVCGY</sequence>
<name>X6M552_RETFI</name>
<dbReference type="AlphaFoldDB" id="X6M552"/>
<keyword evidence="2" id="KW-1185">Reference proteome</keyword>